<gene>
    <name evidence="4" type="ORF">DOFOFD_08905</name>
</gene>
<sequence>MKISRFPHSPCRFMGVLAVLWSLCAPQAHAALPNTKFDHYTIALSWLPGFCLVSQQCTPKTAHENLIGLHGIWPSEPRSLENAGLPEKIWEQRGCQAVPIGAHSRATPISAETQAAFRRVTADTGRDLVAHEAEKHLACLELDPDKTIRSALKVREDFLQTDMAAFLRAGVGKKISRAAFFAAARRDWPRFPNGGIVLRCRRDVKKRAILVEVQLALNPASIEDFPHMRAFASVTGRRSSCPAKFFLPDWSDVP</sequence>
<comment type="caution">
    <text evidence="4">The sequence shown here is derived from an EMBL/GenBank/DDBJ whole genome shotgun (WGS) entry which is preliminary data.</text>
</comment>
<organism evidence="4 5">
    <name type="scientific">Sorlinia euscelidii</name>
    <dbReference type="NCBI Taxonomy" id="3081148"/>
    <lineage>
        <taxon>Bacteria</taxon>
        <taxon>Pseudomonadati</taxon>
        <taxon>Pseudomonadota</taxon>
        <taxon>Alphaproteobacteria</taxon>
        <taxon>Acetobacterales</taxon>
        <taxon>Acetobacteraceae</taxon>
        <taxon>Sorlinia</taxon>
    </lineage>
</organism>
<evidence type="ECO:0000313" key="4">
    <source>
        <dbReference type="EMBL" id="MEE8659130.1"/>
    </source>
</evidence>
<evidence type="ECO:0000256" key="1">
    <source>
        <dbReference type="ARBA" id="ARBA00007469"/>
    </source>
</evidence>
<dbReference type="EMBL" id="JAWJZY010000003">
    <property type="protein sequence ID" value="MEE8659130.1"/>
    <property type="molecule type" value="Genomic_DNA"/>
</dbReference>
<feature type="signal peptide" evidence="3">
    <location>
        <begin position="1"/>
        <end position="30"/>
    </location>
</feature>
<comment type="similarity">
    <text evidence="1 2">Belongs to the RNase T2 family.</text>
</comment>
<evidence type="ECO:0000256" key="2">
    <source>
        <dbReference type="RuleBase" id="RU004328"/>
    </source>
</evidence>
<name>A0ABU7U688_9PROT</name>
<keyword evidence="5" id="KW-1185">Reference proteome</keyword>
<dbReference type="InterPro" id="IPR036430">
    <property type="entry name" value="RNase_T2-like_sf"/>
</dbReference>
<dbReference type="RefSeq" id="WP_394819987.1">
    <property type="nucleotide sequence ID" value="NZ_JAWJZY010000003.1"/>
</dbReference>
<dbReference type="Pfam" id="PF00445">
    <property type="entry name" value="Ribonuclease_T2"/>
    <property type="match status" value="1"/>
</dbReference>
<protein>
    <submittedName>
        <fullName evidence="4">Uncharacterized protein</fullName>
    </submittedName>
</protein>
<dbReference type="Gene3D" id="3.90.730.10">
    <property type="entry name" value="Ribonuclease T2-like"/>
    <property type="match status" value="1"/>
</dbReference>
<evidence type="ECO:0000256" key="3">
    <source>
        <dbReference type="SAM" id="SignalP"/>
    </source>
</evidence>
<feature type="chain" id="PRO_5047456540" evidence="3">
    <location>
        <begin position="31"/>
        <end position="254"/>
    </location>
</feature>
<evidence type="ECO:0000313" key="5">
    <source>
        <dbReference type="Proteomes" id="UP001312908"/>
    </source>
</evidence>
<dbReference type="InterPro" id="IPR001568">
    <property type="entry name" value="RNase_T2-like"/>
</dbReference>
<dbReference type="Proteomes" id="UP001312908">
    <property type="component" value="Unassembled WGS sequence"/>
</dbReference>
<keyword evidence="3" id="KW-0732">Signal</keyword>
<reference evidence="4 5" key="1">
    <citation type="submission" date="2023-10" db="EMBL/GenBank/DDBJ databases">
        <title>Sorlinia euscelidii gen. nov., sp. nov., an acetic acid bacteria isolated from the gut of Euscelidius variegatus emitter.</title>
        <authorList>
            <person name="Michoud G."/>
            <person name="Marasco R."/>
            <person name="Seferji K."/>
            <person name="Gonella E."/>
            <person name="Garuglieri E."/>
            <person name="Alma A."/>
            <person name="Mapelli F."/>
            <person name="Borin S."/>
            <person name="Daffonchio D."/>
            <person name="Crotti E."/>
        </authorList>
    </citation>
    <scope>NUCLEOTIDE SEQUENCE [LARGE SCALE GENOMIC DNA]</scope>
    <source>
        <strain evidence="4 5">EV16P</strain>
    </source>
</reference>
<proteinExistence type="inferred from homology"/>
<dbReference type="SUPFAM" id="SSF55895">
    <property type="entry name" value="Ribonuclease Rh-like"/>
    <property type="match status" value="1"/>
</dbReference>
<accession>A0ABU7U688</accession>